<reference evidence="3" key="2">
    <citation type="submission" date="2019-10" db="EMBL/GenBank/DDBJ databases">
        <title>A de novo genome assembly of a pear dwarfing rootstock.</title>
        <authorList>
            <person name="Wang F."/>
            <person name="Wang J."/>
            <person name="Li S."/>
            <person name="Zhang Y."/>
            <person name="Fang M."/>
            <person name="Ma L."/>
            <person name="Zhao Y."/>
            <person name="Jiang S."/>
        </authorList>
    </citation>
    <scope>NUCLEOTIDE SEQUENCE [LARGE SCALE GENOMIC DNA]</scope>
</reference>
<dbReference type="Proteomes" id="UP000327157">
    <property type="component" value="Chromosome 11"/>
</dbReference>
<comment type="caution">
    <text evidence="2">The sequence shown here is derived from an EMBL/GenBank/DDBJ whole genome shotgun (WGS) entry which is preliminary data.</text>
</comment>
<name>A0A5N5FV40_9ROSA</name>
<dbReference type="PANTHER" id="PTHR33527">
    <property type="entry name" value="OS07G0274300 PROTEIN"/>
    <property type="match status" value="1"/>
</dbReference>
<keyword evidence="3" id="KW-1185">Reference proteome</keyword>
<feature type="compositionally biased region" description="Polar residues" evidence="1">
    <location>
        <begin position="419"/>
        <end position="434"/>
    </location>
</feature>
<gene>
    <name evidence="2" type="ORF">D8674_006474</name>
</gene>
<evidence type="ECO:0000313" key="3">
    <source>
        <dbReference type="Proteomes" id="UP000327157"/>
    </source>
</evidence>
<proteinExistence type="predicted"/>
<accession>A0A5N5FV40</accession>
<dbReference type="PANTHER" id="PTHR33527:SF16">
    <property type="entry name" value="RRM DOMAIN-CONTAINING PROTEIN"/>
    <property type="match status" value="1"/>
</dbReference>
<reference evidence="2 3" key="1">
    <citation type="submission" date="2019-09" db="EMBL/GenBank/DDBJ databases">
        <authorList>
            <person name="Ou C."/>
        </authorList>
    </citation>
    <scope>NUCLEOTIDE SEQUENCE [LARGE SCALE GENOMIC DNA]</scope>
    <source>
        <strain evidence="2">S2</strain>
        <tissue evidence="2">Leaf</tissue>
    </source>
</reference>
<evidence type="ECO:0008006" key="4">
    <source>
        <dbReference type="Google" id="ProtNLM"/>
    </source>
</evidence>
<feature type="region of interest" description="Disordered" evidence="1">
    <location>
        <begin position="415"/>
        <end position="436"/>
    </location>
</feature>
<evidence type="ECO:0000313" key="2">
    <source>
        <dbReference type="EMBL" id="KAB2606757.1"/>
    </source>
</evidence>
<sequence length="774" mass="87116">MGKQLSFHQGMSNFSRDPELRLFEGCRRQFEVQNSSAIDSNDLCHSRFDDRSNNDGSTFDKMSENPHEEDAQIPTLSGRLTDEMDEADLRTSAPDNCQLVIIDCGEEKPGPLDLPNTCYTGEQVFEECRLRLDDCVLDGFSTIPEESQQKITLRCVELKETEGTGVSRCESEAEIVKPKDNFASVSEDKAMVESYNLDSRNDSQFNCQDCRLELDSVDEVQTIRAVTAYKMDASFLETGGFTSQQNLNLLVEDTSGEPINLMGDKINFSGEEISVMSASCLNAEHRVLNQSPEVHVNMSSKVSDLGGSGPQIPHGKYKSLDEENKQVDKGSDMIKERALGDLREHTSVSNYACSAVVNNVYEELAGCPELHRPNFDVIQGSQDINPGSCLNGTLLSNNTSCKDFVETVHEEILTKKSGAVQNSPPNKSQPQRGSWSPEKTLLITETLTCSPFKSKRSKSTGTCIIMDISSYKAFEELKLFHSIDRTIYVRLLGLRFDPNQSKLVLAFWYFLDTETHYKFMAGTLDLHDQDLYALACESIICLQYLYSSCNPPGSEEIDSKFRTLSLLLLTKNIPLEFVFENKEKAREEMKKVMDNVFDRALWDIIIVPPYPYLGHIPSGFLQTNLLNGPILQQWFQHNYSLNQQGHNIVEAQPLLPPQEADDDVPDQYQPSVDNNDRTLFLTFSKGHPVSKEELKSYLNWKFGDCIESIFMKKPVHPSEQSLFAQVVAKSASDATRILDKPDHEGKVKFSVNGKDVKARRSKPRTELVTRLEGF</sequence>
<organism evidence="2 3">
    <name type="scientific">Pyrus ussuriensis x Pyrus communis</name>
    <dbReference type="NCBI Taxonomy" id="2448454"/>
    <lineage>
        <taxon>Eukaryota</taxon>
        <taxon>Viridiplantae</taxon>
        <taxon>Streptophyta</taxon>
        <taxon>Embryophyta</taxon>
        <taxon>Tracheophyta</taxon>
        <taxon>Spermatophyta</taxon>
        <taxon>Magnoliopsida</taxon>
        <taxon>eudicotyledons</taxon>
        <taxon>Gunneridae</taxon>
        <taxon>Pentapetalae</taxon>
        <taxon>rosids</taxon>
        <taxon>fabids</taxon>
        <taxon>Rosales</taxon>
        <taxon>Rosaceae</taxon>
        <taxon>Amygdaloideae</taxon>
        <taxon>Maleae</taxon>
        <taxon>Pyrus</taxon>
    </lineage>
</organism>
<protein>
    <recommendedName>
        <fullName evidence="4">RRM domain-containing protein</fullName>
    </recommendedName>
</protein>
<dbReference type="OrthoDB" id="1882251at2759"/>
<dbReference type="AlphaFoldDB" id="A0A5N5FV40"/>
<dbReference type="EMBL" id="SMOL01000559">
    <property type="protein sequence ID" value="KAB2606757.1"/>
    <property type="molecule type" value="Genomic_DNA"/>
</dbReference>
<reference evidence="2 3" key="3">
    <citation type="submission" date="2019-11" db="EMBL/GenBank/DDBJ databases">
        <title>A de novo genome assembly of a pear dwarfing rootstock.</title>
        <authorList>
            <person name="Wang F."/>
            <person name="Wang J."/>
            <person name="Li S."/>
            <person name="Zhang Y."/>
            <person name="Fang M."/>
            <person name="Ma L."/>
            <person name="Zhao Y."/>
            <person name="Jiang S."/>
        </authorList>
    </citation>
    <scope>NUCLEOTIDE SEQUENCE [LARGE SCALE GENOMIC DNA]</scope>
    <source>
        <strain evidence="2">S2</strain>
        <tissue evidence="2">Leaf</tissue>
    </source>
</reference>
<evidence type="ECO:0000256" key="1">
    <source>
        <dbReference type="SAM" id="MobiDB-lite"/>
    </source>
</evidence>